<dbReference type="Proteomes" id="UP000261600">
    <property type="component" value="Unplaced"/>
</dbReference>
<name>A0A3Q3QUR9_MONAL</name>
<reference evidence="1" key="2">
    <citation type="submission" date="2025-09" db="UniProtKB">
        <authorList>
            <consortium name="Ensembl"/>
        </authorList>
    </citation>
    <scope>IDENTIFICATION</scope>
</reference>
<proteinExistence type="predicted"/>
<dbReference type="AlphaFoldDB" id="A0A3Q3QUR9"/>
<evidence type="ECO:0000313" key="2">
    <source>
        <dbReference type="Proteomes" id="UP000261600"/>
    </source>
</evidence>
<sequence length="55" mass="6118">LSLVGSGLASINLMLTSTVLLRQDTSRMCTWFQVSFRAFCCVKLQSQWKAGSFLS</sequence>
<protein>
    <submittedName>
        <fullName evidence="1">Uncharacterized protein</fullName>
    </submittedName>
</protein>
<organism evidence="1 2">
    <name type="scientific">Monopterus albus</name>
    <name type="common">Swamp eel</name>
    <dbReference type="NCBI Taxonomy" id="43700"/>
    <lineage>
        <taxon>Eukaryota</taxon>
        <taxon>Metazoa</taxon>
        <taxon>Chordata</taxon>
        <taxon>Craniata</taxon>
        <taxon>Vertebrata</taxon>
        <taxon>Euteleostomi</taxon>
        <taxon>Actinopterygii</taxon>
        <taxon>Neopterygii</taxon>
        <taxon>Teleostei</taxon>
        <taxon>Neoteleostei</taxon>
        <taxon>Acanthomorphata</taxon>
        <taxon>Anabantaria</taxon>
        <taxon>Synbranchiformes</taxon>
        <taxon>Synbranchidae</taxon>
        <taxon>Monopterus</taxon>
    </lineage>
</organism>
<dbReference type="Ensembl" id="ENSMALT00000020956.1">
    <property type="protein sequence ID" value="ENSMALP00000020556.1"/>
    <property type="gene ID" value="ENSMALG00000014375.1"/>
</dbReference>
<accession>A0A3Q3QUR9</accession>
<keyword evidence="2" id="KW-1185">Reference proteome</keyword>
<reference evidence="1" key="1">
    <citation type="submission" date="2025-08" db="UniProtKB">
        <authorList>
            <consortium name="Ensembl"/>
        </authorList>
    </citation>
    <scope>IDENTIFICATION</scope>
</reference>
<evidence type="ECO:0000313" key="1">
    <source>
        <dbReference type="Ensembl" id="ENSMALP00000020556.1"/>
    </source>
</evidence>